<proteinExistence type="inferred from homology"/>
<comment type="caution">
    <text evidence="7">The sequence shown here is derived from an EMBL/GenBank/DDBJ whole genome shotgun (WGS) entry which is preliminary data.</text>
</comment>
<dbReference type="AlphaFoldDB" id="A0A086T155"/>
<comment type="similarity">
    <text evidence="1 5">Belongs to the proline oxidase family.</text>
</comment>
<accession>A0A086T155</accession>
<evidence type="ECO:0000313" key="7">
    <source>
        <dbReference type="EMBL" id="KFH43087.1"/>
    </source>
</evidence>
<keyword evidence="5" id="KW-0274">FAD</keyword>
<gene>
    <name evidence="7" type="ORF">ACRE_061710</name>
</gene>
<keyword evidence="3 5" id="KW-0560">Oxidoreductase</keyword>
<protein>
    <recommendedName>
        <fullName evidence="2 5">Proline dehydrogenase</fullName>
        <ecNumber evidence="2 5">1.5.5.2</ecNumber>
    </recommendedName>
</protein>
<keyword evidence="4 5" id="KW-0642">Proline metabolism</keyword>
<feature type="domain" description="Proline dehydrogenase" evidence="6">
    <location>
        <begin position="186"/>
        <end position="516"/>
    </location>
</feature>
<organism evidence="7 8">
    <name type="scientific">Hapsidospora chrysogenum (strain ATCC 11550 / CBS 779.69 / DSM 880 / IAM 14645 / JCM 23072 / IMI 49137)</name>
    <name type="common">Acremonium chrysogenum</name>
    <dbReference type="NCBI Taxonomy" id="857340"/>
    <lineage>
        <taxon>Eukaryota</taxon>
        <taxon>Fungi</taxon>
        <taxon>Dikarya</taxon>
        <taxon>Ascomycota</taxon>
        <taxon>Pezizomycotina</taxon>
        <taxon>Sordariomycetes</taxon>
        <taxon>Hypocreomycetidae</taxon>
        <taxon>Hypocreales</taxon>
        <taxon>Bionectriaceae</taxon>
        <taxon>Hapsidospora</taxon>
    </lineage>
</organism>
<evidence type="ECO:0000256" key="1">
    <source>
        <dbReference type="ARBA" id="ARBA00005869"/>
    </source>
</evidence>
<dbReference type="OrthoDB" id="5464at2759"/>
<dbReference type="InterPro" id="IPR029041">
    <property type="entry name" value="FAD-linked_oxidoreductase-like"/>
</dbReference>
<comment type="cofactor">
    <cofactor evidence="5">
        <name>FAD</name>
        <dbReference type="ChEBI" id="CHEBI:57692"/>
    </cofactor>
</comment>
<comment type="function">
    <text evidence="5">Converts proline to delta-1-pyrroline-5-carboxylate.</text>
</comment>
<dbReference type="Proteomes" id="UP000029964">
    <property type="component" value="Unassembled WGS sequence"/>
</dbReference>
<dbReference type="InterPro" id="IPR015659">
    <property type="entry name" value="Proline_oxidase"/>
</dbReference>
<reference evidence="8" key="1">
    <citation type="journal article" date="2014" name="Genome Announc.">
        <title>Genome sequence and annotation of Acremonium chrysogenum, producer of the beta-lactam antibiotic cephalosporin C.</title>
        <authorList>
            <person name="Terfehr D."/>
            <person name="Dahlmann T.A."/>
            <person name="Specht T."/>
            <person name="Zadra I."/>
            <person name="Kuernsteiner H."/>
            <person name="Kueck U."/>
        </authorList>
    </citation>
    <scope>NUCLEOTIDE SEQUENCE [LARGE SCALE GENOMIC DNA]</scope>
    <source>
        <strain evidence="8">ATCC 11550 / CBS 779.69 / DSM 880 / IAM 14645 / JCM 23072 / IMI 49137</strain>
    </source>
</reference>
<evidence type="ECO:0000256" key="2">
    <source>
        <dbReference type="ARBA" id="ARBA00012695"/>
    </source>
</evidence>
<dbReference type="GO" id="GO:0071949">
    <property type="term" value="F:FAD binding"/>
    <property type="evidence" value="ECO:0007669"/>
    <property type="project" value="TreeGrafter"/>
</dbReference>
<evidence type="ECO:0000256" key="5">
    <source>
        <dbReference type="RuleBase" id="RU364054"/>
    </source>
</evidence>
<keyword evidence="5" id="KW-0285">Flavoprotein</keyword>
<evidence type="ECO:0000256" key="3">
    <source>
        <dbReference type="ARBA" id="ARBA00023002"/>
    </source>
</evidence>
<dbReference type="GO" id="GO:0005739">
    <property type="term" value="C:mitochondrion"/>
    <property type="evidence" value="ECO:0007669"/>
    <property type="project" value="TreeGrafter"/>
</dbReference>
<dbReference type="EMBL" id="JPKY01000078">
    <property type="protein sequence ID" value="KFH43087.1"/>
    <property type="molecule type" value="Genomic_DNA"/>
</dbReference>
<evidence type="ECO:0000313" key="8">
    <source>
        <dbReference type="Proteomes" id="UP000029964"/>
    </source>
</evidence>
<sequence length="538" mass="58160">MANAVVGRGLRFPIHRTALAGSASAVQVSLQPWTPYAVNRSTRCYSLKTIDSQTITAVSPATATTTTAVTTTTTTTMTPSARRGIHSSERRTSTLAEFPDAIVPPNMEPSRAPLSVLPLAMIIRSLGTTTVSSSPILLGPSLRIMAALANSHNPLLSPDRNPILRYFLKKTFYAQFCAGENAAEVRHTIDSLKNIGFTGVILGYAKEVSLSESQARDLAGGKAGEETVECIRNEIGPWAQGTLETVRLAQPGDFVALKFTGAGSLALYQLSRRLPASEYLAKSIDSICQLASERGVRLLFDAEQDALQDGIDDWTIEYARKYNKDPSNAVIFGTYQAYKKCAPEVLANHLNEAREGGFTLGVKLVRGAYINSDPRHRFHDTKEETDACYDGIAASVLTRQWNTTVEGKGEYPSASLVLATHNSESVRRARAICDAGAAKSPIAFAQLQGMADEISCELVEAGTQRQRSAGSVSASATATASALPAYKYLVWGTTGDCMKYLLRRAQENKDAVQRTRDGRDAMWGELVRRFKAAFGMAA</sequence>
<dbReference type="PANTHER" id="PTHR13914">
    <property type="entry name" value="PROLINE OXIDASE"/>
    <property type="match status" value="1"/>
</dbReference>
<dbReference type="SUPFAM" id="SSF51730">
    <property type="entry name" value="FAD-linked oxidoreductase"/>
    <property type="match status" value="1"/>
</dbReference>
<dbReference type="HOGENOM" id="CLU_018202_0_1_1"/>
<dbReference type="EC" id="1.5.5.2" evidence="2 5"/>
<dbReference type="InterPro" id="IPR002872">
    <property type="entry name" value="Proline_DH_dom"/>
</dbReference>
<comment type="catalytic activity">
    <reaction evidence="5">
        <text>L-proline + a quinone = (S)-1-pyrroline-5-carboxylate + a quinol + H(+)</text>
        <dbReference type="Rhea" id="RHEA:23784"/>
        <dbReference type="ChEBI" id="CHEBI:15378"/>
        <dbReference type="ChEBI" id="CHEBI:17388"/>
        <dbReference type="ChEBI" id="CHEBI:24646"/>
        <dbReference type="ChEBI" id="CHEBI:60039"/>
        <dbReference type="ChEBI" id="CHEBI:132124"/>
        <dbReference type="EC" id="1.5.5.2"/>
    </reaction>
</comment>
<dbReference type="STRING" id="857340.A0A086T155"/>
<name>A0A086T155_HAPC1</name>
<dbReference type="GO" id="GO:0010133">
    <property type="term" value="P:L-proline catabolic process to L-glutamate"/>
    <property type="evidence" value="ECO:0007669"/>
    <property type="project" value="TreeGrafter"/>
</dbReference>
<dbReference type="Pfam" id="PF01619">
    <property type="entry name" value="Pro_dh"/>
    <property type="match status" value="1"/>
</dbReference>
<evidence type="ECO:0000256" key="4">
    <source>
        <dbReference type="ARBA" id="ARBA00023062"/>
    </source>
</evidence>
<dbReference type="PANTHER" id="PTHR13914:SF30">
    <property type="entry name" value="PROLINE DEHYDROGENASE"/>
    <property type="match status" value="1"/>
</dbReference>
<dbReference type="Gene3D" id="3.20.20.220">
    <property type="match status" value="1"/>
</dbReference>
<dbReference type="GO" id="GO:0004657">
    <property type="term" value="F:proline dehydrogenase activity"/>
    <property type="evidence" value="ECO:0007669"/>
    <property type="project" value="UniProtKB-EC"/>
</dbReference>
<keyword evidence="8" id="KW-1185">Reference proteome</keyword>
<evidence type="ECO:0000259" key="6">
    <source>
        <dbReference type="Pfam" id="PF01619"/>
    </source>
</evidence>